<evidence type="ECO:0000256" key="1">
    <source>
        <dbReference type="ARBA" id="ARBA00004141"/>
    </source>
</evidence>
<evidence type="ECO:0000313" key="8">
    <source>
        <dbReference type="Proteomes" id="UP001189429"/>
    </source>
</evidence>
<feature type="compositionally biased region" description="Gly residues" evidence="6">
    <location>
        <begin position="155"/>
        <end position="164"/>
    </location>
</feature>
<evidence type="ECO:0000256" key="5">
    <source>
        <dbReference type="ARBA" id="ARBA00023136"/>
    </source>
</evidence>
<evidence type="ECO:0000256" key="6">
    <source>
        <dbReference type="SAM" id="MobiDB-lite"/>
    </source>
</evidence>
<name>A0ABN9VJJ1_9DINO</name>
<evidence type="ECO:0000256" key="2">
    <source>
        <dbReference type="ARBA" id="ARBA00009310"/>
    </source>
</evidence>
<protein>
    <submittedName>
        <fullName evidence="7">Uncharacterized protein</fullName>
    </submittedName>
</protein>
<evidence type="ECO:0000256" key="4">
    <source>
        <dbReference type="ARBA" id="ARBA00022989"/>
    </source>
</evidence>
<dbReference type="PANTHER" id="PTHR21347">
    <property type="entry name" value="CLEFT LIP AND PALATE ASSOCIATED TRANSMEMBRANE PROTEIN-RELATED"/>
    <property type="match status" value="1"/>
</dbReference>
<dbReference type="InterPro" id="IPR008429">
    <property type="entry name" value="CLPTM1"/>
</dbReference>
<proteinExistence type="inferred from homology"/>
<dbReference type="Proteomes" id="UP001189429">
    <property type="component" value="Unassembled WGS sequence"/>
</dbReference>
<comment type="subcellular location">
    <subcellularLocation>
        <location evidence="1">Membrane</location>
        <topology evidence="1">Multi-pass membrane protein</topology>
    </subcellularLocation>
</comment>
<feature type="region of interest" description="Disordered" evidence="6">
    <location>
        <begin position="144"/>
        <end position="195"/>
    </location>
</feature>
<dbReference type="PANTHER" id="PTHR21347:SF0">
    <property type="entry name" value="LIPID SCRAMBLASE CLPTM1L"/>
    <property type="match status" value="1"/>
</dbReference>
<keyword evidence="3" id="KW-0812">Transmembrane</keyword>
<dbReference type="EMBL" id="CAUYUJ010017227">
    <property type="protein sequence ID" value="CAK0872998.1"/>
    <property type="molecule type" value="Genomic_DNA"/>
</dbReference>
<evidence type="ECO:0000256" key="3">
    <source>
        <dbReference type="ARBA" id="ARBA00022692"/>
    </source>
</evidence>
<keyword evidence="8" id="KW-1185">Reference proteome</keyword>
<comment type="caution">
    <text evidence="7">The sequence shown here is derived from an EMBL/GenBank/DDBJ whole genome shotgun (WGS) entry which is preliminary data.</text>
</comment>
<feature type="compositionally biased region" description="Low complexity" evidence="6">
    <location>
        <begin position="171"/>
        <end position="195"/>
    </location>
</feature>
<evidence type="ECO:0000313" key="7">
    <source>
        <dbReference type="EMBL" id="CAK0872998.1"/>
    </source>
</evidence>
<organism evidence="7 8">
    <name type="scientific">Prorocentrum cordatum</name>
    <dbReference type="NCBI Taxonomy" id="2364126"/>
    <lineage>
        <taxon>Eukaryota</taxon>
        <taxon>Sar</taxon>
        <taxon>Alveolata</taxon>
        <taxon>Dinophyceae</taxon>
        <taxon>Prorocentrales</taxon>
        <taxon>Prorocentraceae</taxon>
        <taxon>Prorocentrum</taxon>
    </lineage>
</organism>
<sequence>MYLPSSLCQSIEDKHRFMTLRDDIVFFIFLYQLWIYKVDPNRPDEFGFVYVQEPVRRTLELTFVDVSLSLDDVEAFRRELDLAWLEAGVGEETVRGLATQVLAGEAAEPKASVAAVVQVGGPADSIGELCNLLDNGRVEIRGVRPRWTEQENAAGPGGPTGGKTGPLAPVPSAEGPAELAPSPAGAPAGAPAPAR</sequence>
<accession>A0ABN9VJJ1</accession>
<reference evidence="7" key="1">
    <citation type="submission" date="2023-10" db="EMBL/GenBank/DDBJ databases">
        <authorList>
            <person name="Chen Y."/>
            <person name="Shah S."/>
            <person name="Dougan E. K."/>
            <person name="Thang M."/>
            <person name="Chan C."/>
        </authorList>
    </citation>
    <scope>NUCLEOTIDE SEQUENCE [LARGE SCALE GENOMIC DNA]</scope>
</reference>
<gene>
    <name evidence="7" type="ORF">PCOR1329_LOCUS58308</name>
</gene>
<keyword evidence="5" id="KW-0472">Membrane</keyword>
<keyword evidence="4" id="KW-1133">Transmembrane helix</keyword>
<comment type="similarity">
    <text evidence="2">Belongs to the CLPTM1 family.</text>
</comment>